<reference evidence="1" key="1">
    <citation type="submission" date="2020-05" db="EMBL/GenBank/DDBJ databases">
        <title>Mycena genomes resolve the evolution of fungal bioluminescence.</title>
        <authorList>
            <person name="Tsai I.J."/>
        </authorList>
    </citation>
    <scope>NUCLEOTIDE SEQUENCE</scope>
    <source>
        <strain evidence="1">160909Yilan</strain>
    </source>
</reference>
<dbReference type="Proteomes" id="UP000623467">
    <property type="component" value="Unassembled WGS sequence"/>
</dbReference>
<dbReference type="OrthoDB" id="2897339at2759"/>
<sequence>MVSATQLLPQIPSDRWFYPPEIAEGLKAQDIPEQQVDEALVCAWEYARCVIPHWTNWKRYVAFIRLVVIGTVAEFKGELVQVQRGDDILGYNVQELLDTLFLGTPGHAAMCQEFRTFILVTSEKNSKHRTHSELFRRYVNAIASAPRNWFRLRDCDGLGRWTIAVALACNDMDDVWFSEDEWQILGELGLTIYDAVAFYKHRAEGETNSTFAYVNPELRIEAYRMAREVLWALDAAQVTKQPAWRIIINFLRTFGGPIHMTMRRYRFVEQGLTIGMPEDTRMVEETRKNAKLWNRMDGKEAVTHAWDETSYLSALETEEKLMFEGFGDILRQGSAHACKDCSKNSVDLAARQMYQFAGVHLCETCRREWDAYVRAFPHRAAEVFPVLRPLLQVVDLPARCRL</sequence>
<dbReference type="AlphaFoldDB" id="A0A8H6YUL7"/>
<keyword evidence="2" id="KW-1185">Reference proteome</keyword>
<evidence type="ECO:0000313" key="1">
    <source>
        <dbReference type="EMBL" id="KAF7366653.1"/>
    </source>
</evidence>
<proteinExistence type="predicted"/>
<name>A0A8H6YUL7_9AGAR</name>
<comment type="caution">
    <text evidence="1">The sequence shown here is derived from an EMBL/GenBank/DDBJ whole genome shotgun (WGS) entry which is preliminary data.</text>
</comment>
<protein>
    <submittedName>
        <fullName evidence="1">Putative aba 3 protein</fullName>
    </submittedName>
</protein>
<gene>
    <name evidence="1" type="ORF">MSAN_00923200</name>
</gene>
<evidence type="ECO:0000313" key="2">
    <source>
        <dbReference type="Proteomes" id="UP000623467"/>
    </source>
</evidence>
<dbReference type="EMBL" id="JACAZH010000006">
    <property type="protein sequence ID" value="KAF7366653.1"/>
    <property type="molecule type" value="Genomic_DNA"/>
</dbReference>
<organism evidence="1 2">
    <name type="scientific">Mycena sanguinolenta</name>
    <dbReference type="NCBI Taxonomy" id="230812"/>
    <lineage>
        <taxon>Eukaryota</taxon>
        <taxon>Fungi</taxon>
        <taxon>Dikarya</taxon>
        <taxon>Basidiomycota</taxon>
        <taxon>Agaricomycotina</taxon>
        <taxon>Agaricomycetes</taxon>
        <taxon>Agaricomycetidae</taxon>
        <taxon>Agaricales</taxon>
        <taxon>Marasmiineae</taxon>
        <taxon>Mycenaceae</taxon>
        <taxon>Mycena</taxon>
    </lineage>
</organism>
<accession>A0A8H6YUL7</accession>